<dbReference type="InterPro" id="IPR027417">
    <property type="entry name" value="P-loop_NTPase"/>
</dbReference>
<keyword evidence="18" id="KW-1185">Reference proteome</keyword>
<dbReference type="InterPro" id="IPR001330">
    <property type="entry name" value="Prenyltrans"/>
</dbReference>
<dbReference type="SUPFAM" id="SSF52540">
    <property type="entry name" value="P-loop containing nucleoside triphosphate hydrolases"/>
    <property type="match status" value="1"/>
</dbReference>
<sequence length="673" mass="75906">MSTIVEKIAAIEAEDESKVLDLLLKRSGFDEENLPTSTSTQQVQVEKTVLEAYKQYDKIRQLWVDPSFPELRRELTEDYLLQVLTGLSPYEAHDCNRTWLCYWIVHSLSLLNHELDEFTKSHVVKFLSLCQNKTGGYGGGPGHFSHLAPTYAAVNTLVIIGTEEAYESINRETLLQFLKSLRVSDGSFYMHIGGEIDMRSVYCAISVAKLTNLFSDELFHGSAEWIIRCQTYEGGFAGTPGMEAHGGYTFCGLSALYLLNNQDMCDMKALLRWITNRQMSYEGGFQGRTNKLVDSCYSFWQAGAITIINMNLLAQENERKYLATDRWLFDCSLLQEYVLICCQHSKGGLVDKPQKRRDTYHTCYALSGLSIAQNLPNGEQYSIGTDDNILEPVHPAYNISMARTQKNKATAGHLGLLKARLAKLRRELITPKGGGGGPGEGFDVAKTGDARIGFVGFPSVGKSTLLTTLAGVYSEVASYEFTTLTTVPGCIKYKGAKIQVTQSELDLDTVKSILAEYRIHNADITLRYDATTDDLIDVIEGNRIYVPCIYLLNKIDQISIEELDIIYKIPHCVPISAHHKWNFDDLLERMWEYLKLTRIYTKPKGQLPDYNSPVVLHSERRTVEDFCNKLHRSIAKEFKYALVWGSSVKHQPQKVGKDHVLNDEDVVQIVKKV</sequence>
<keyword evidence="14" id="KW-0637">Prenyltransferase</keyword>
<dbReference type="CDD" id="cd02893">
    <property type="entry name" value="FTase"/>
    <property type="match status" value="1"/>
</dbReference>
<name>A0A9P0HAX3_NEZVI</name>
<dbReference type="InterPro" id="IPR031167">
    <property type="entry name" value="G_OBG"/>
</dbReference>
<dbReference type="Pfam" id="PF02824">
    <property type="entry name" value="TGS"/>
    <property type="match status" value="1"/>
</dbReference>
<dbReference type="InterPro" id="IPR008930">
    <property type="entry name" value="Terpenoid_cyclase/PrenylTrfase"/>
</dbReference>
<dbReference type="InterPro" id="IPR031662">
    <property type="entry name" value="GTP-binding_2"/>
</dbReference>
<evidence type="ECO:0000256" key="2">
    <source>
        <dbReference type="ARBA" id="ARBA00015798"/>
    </source>
</evidence>
<dbReference type="SUPFAM" id="SSF81271">
    <property type="entry name" value="TGS-like"/>
    <property type="match status" value="1"/>
</dbReference>
<comment type="similarity">
    <text evidence="14">Belongs to the protein prenyltransferase subunit beta family.</text>
</comment>
<dbReference type="FunFam" id="3.10.20.30:FF:000003">
    <property type="entry name" value="Developmentally-regulated GTP-binding protein 1"/>
    <property type="match status" value="1"/>
</dbReference>
<evidence type="ECO:0000256" key="7">
    <source>
        <dbReference type="ARBA" id="ARBA00022741"/>
    </source>
</evidence>
<dbReference type="OrthoDB" id="10261146at2759"/>
<dbReference type="CDD" id="cd17230">
    <property type="entry name" value="TGS_DRG1"/>
    <property type="match status" value="1"/>
</dbReference>
<dbReference type="PROSITE" id="PS51710">
    <property type="entry name" value="G_OBG"/>
    <property type="match status" value="1"/>
</dbReference>
<evidence type="ECO:0000256" key="10">
    <source>
        <dbReference type="ARBA" id="ARBA00023134"/>
    </source>
</evidence>
<proteinExistence type="inferred from homology"/>
<evidence type="ECO:0000256" key="9">
    <source>
        <dbReference type="ARBA" id="ARBA00023098"/>
    </source>
</evidence>
<dbReference type="GO" id="GO:0006629">
    <property type="term" value="P:lipid metabolic process"/>
    <property type="evidence" value="ECO:0007669"/>
    <property type="project" value="UniProtKB-KW"/>
</dbReference>
<evidence type="ECO:0000256" key="13">
    <source>
        <dbReference type="ARBA" id="ARBA00064192"/>
    </source>
</evidence>
<keyword evidence="3" id="KW-0597">Phosphoprotein</keyword>
<dbReference type="SUPFAM" id="SSF48239">
    <property type="entry name" value="Terpenoid cyclases/Protein prenyltransferases"/>
    <property type="match status" value="1"/>
</dbReference>
<dbReference type="InterPro" id="IPR006073">
    <property type="entry name" value="GTP-bd"/>
</dbReference>
<evidence type="ECO:0000256" key="6">
    <source>
        <dbReference type="ARBA" id="ARBA00022737"/>
    </source>
</evidence>
<keyword evidence="9" id="KW-0443">Lipid metabolism</keyword>
<dbReference type="Gene3D" id="3.40.50.300">
    <property type="entry name" value="P-loop containing nucleotide triphosphate hydrolases"/>
    <property type="match status" value="2"/>
</dbReference>
<evidence type="ECO:0000259" key="15">
    <source>
        <dbReference type="PROSITE" id="PS51710"/>
    </source>
</evidence>
<dbReference type="EC" id="2.5.1.58" evidence="1 14"/>
<dbReference type="Gene3D" id="3.10.20.30">
    <property type="match status" value="1"/>
</dbReference>
<evidence type="ECO:0000256" key="1">
    <source>
        <dbReference type="ARBA" id="ARBA00012702"/>
    </source>
</evidence>
<comment type="function">
    <text evidence="14">Catalyzes the transfer of a farnesyl moiety from farnesyl diphosphate to a cysteine at the fourth position from the C-terminus of several proteins. The beta subunit is responsible for peptide-binding.</text>
</comment>
<comment type="subunit">
    <text evidence="14">Heterodimer of an alpha and a beta subunit.</text>
</comment>
<keyword evidence="10" id="KW-0342">GTP-binding</keyword>
<dbReference type="InterPro" id="IPR004095">
    <property type="entry name" value="TGS"/>
</dbReference>
<dbReference type="InterPro" id="IPR026872">
    <property type="entry name" value="FTB"/>
</dbReference>
<evidence type="ECO:0000256" key="11">
    <source>
        <dbReference type="ARBA" id="ARBA00050225"/>
    </source>
</evidence>
<dbReference type="Pfam" id="PF16897">
    <property type="entry name" value="MMR_HSR1_Xtn"/>
    <property type="match status" value="1"/>
</dbReference>
<dbReference type="GO" id="GO:0005965">
    <property type="term" value="C:protein farnesyltransferase complex"/>
    <property type="evidence" value="ECO:0007669"/>
    <property type="project" value="UniProtKB-UniRule"/>
</dbReference>
<keyword evidence="5 14" id="KW-0479">Metal-binding</keyword>
<dbReference type="EMBL" id="OV725080">
    <property type="protein sequence ID" value="CAH1398865.1"/>
    <property type="molecule type" value="Genomic_DNA"/>
</dbReference>
<comment type="catalytic activity">
    <reaction evidence="11">
        <text>L-cysteinyl-[protein] + (2E,6E)-farnesyl diphosphate = S-(2E,6E)-farnesyl-L-cysteinyl-[protein] + diphosphate</text>
        <dbReference type="Rhea" id="RHEA:13345"/>
        <dbReference type="Rhea" id="RHEA-COMP:10131"/>
        <dbReference type="Rhea" id="RHEA-COMP:11535"/>
        <dbReference type="ChEBI" id="CHEBI:29950"/>
        <dbReference type="ChEBI" id="CHEBI:33019"/>
        <dbReference type="ChEBI" id="CHEBI:86019"/>
        <dbReference type="ChEBI" id="CHEBI:175763"/>
        <dbReference type="EC" id="2.5.1.58"/>
    </reaction>
</comment>
<dbReference type="NCBIfam" id="TIGR00231">
    <property type="entry name" value="small_GTP"/>
    <property type="match status" value="1"/>
</dbReference>
<feature type="domain" description="TGS" evidence="16">
    <location>
        <begin position="595"/>
        <end position="671"/>
    </location>
</feature>
<organism evidence="17 18">
    <name type="scientific">Nezara viridula</name>
    <name type="common">Southern green stink bug</name>
    <name type="synonym">Cimex viridulus</name>
    <dbReference type="NCBI Taxonomy" id="85310"/>
    <lineage>
        <taxon>Eukaryota</taxon>
        <taxon>Metazoa</taxon>
        <taxon>Ecdysozoa</taxon>
        <taxon>Arthropoda</taxon>
        <taxon>Hexapoda</taxon>
        <taxon>Insecta</taxon>
        <taxon>Pterygota</taxon>
        <taxon>Neoptera</taxon>
        <taxon>Paraneoptera</taxon>
        <taxon>Hemiptera</taxon>
        <taxon>Heteroptera</taxon>
        <taxon>Panheteroptera</taxon>
        <taxon>Pentatomomorpha</taxon>
        <taxon>Pentatomoidea</taxon>
        <taxon>Pentatomidae</taxon>
        <taxon>Pentatominae</taxon>
        <taxon>Nezara</taxon>
    </lineage>
</organism>
<keyword evidence="6" id="KW-0677">Repeat</keyword>
<dbReference type="Proteomes" id="UP001152798">
    <property type="component" value="Chromosome 4"/>
</dbReference>
<dbReference type="AlphaFoldDB" id="A0A9P0HAX3"/>
<evidence type="ECO:0000256" key="4">
    <source>
        <dbReference type="ARBA" id="ARBA00022679"/>
    </source>
</evidence>
<comment type="subunit">
    <text evidence="13">Heterodimer of FNTA and FNTB.</text>
</comment>
<keyword evidence="4 14" id="KW-0808">Transferase</keyword>
<evidence type="ECO:0000256" key="5">
    <source>
        <dbReference type="ARBA" id="ARBA00022723"/>
    </source>
</evidence>
<evidence type="ECO:0000259" key="16">
    <source>
        <dbReference type="PROSITE" id="PS51880"/>
    </source>
</evidence>
<dbReference type="InterPro" id="IPR012675">
    <property type="entry name" value="Beta-grasp_dom_sf"/>
</dbReference>
<dbReference type="PRINTS" id="PR00326">
    <property type="entry name" value="GTP1OBG"/>
</dbReference>
<dbReference type="GO" id="GO:0008270">
    <property type="term" value="F:zinc ion binding"/>
    <property type="evidence" value="ECO:0007669"/>
    <property type="project" value="UniProtKB-UniRule"/>
</dbReference>
<accession>A0A9P0HAX3</accession>
<keyword evidence="7" id="KW-0547">Nucleotide-binding</keyword>
<dbReference type="FunFam" id="1.50.10.20:FF:000007">
    <property type="entry name" value="Protein farnesyltransferase subunit beta"/>
    <property type="match status" value="1"/>
</dbReference>
<evidence type="ECO:0000313" key="17">
    <source>
        <dbReference type="EMBL" id="CAH1398865.1"/>
    </source>
</evidence>
<evidence type="ECO:0000256" key="12">
    <source>
        <dbReference type="ARBA" id="ARBA00055850"/>
    </source>
</evidence>
<dbReference type="PANTHER" id="PTHR43127">
    <property type="entry name" value="DEVELOPMENTALLY-REGULATED GTP-BINDING PROTEIN 2"/>
    <property type="match status" value="1"/>
</dbReference>
<protein>
    <recommendedName>
        <fullName evidence="2 14">Protein farnesyltransferase subunit beta</fullName>
        <shortName evidence="14">FTase-beta</shortName>
        <ecNumber evidence="1 14">2.5.1.58</ecNumber>
    </recommendedName>
</protein>
<evidence type="ECO:0000256" key="3">
    <source>
        <dbReference type="ARBA" id="ARBA00022553"/>
    </source>
</evidence>
<dbReference type="GO" id="GO:0003924">
    <property type="term" value="F:GTPase activity"/>
    <property type="evidence" value="ECO:0007669"/>
    <property type="project" value="InterPro"/>
</dbReference>
<evidence type="ECO:0000313" key="18">
    <source>
        <dbReference type="Proteomes" id="UP001152798"/>
    </source>
</evidence>
<keyword evidence="8 14" id="KW-0862">Zinc</keyword>
<dbReference type="GO" id="GO:0004660">
    <property type="term" value="F:protein farnesyltransferase activity"/>
    <property type="evidence" value="ECO:0007669"/>
    <property type="project" value="UniProtKB-UniRule"/>
</dbReference>
<dbReference type="InterPro" id="IPR005225">
    <property type="entry name" value="Small_GTP-bd"/>
</dbReference>
<comment type="cofactor">
    <cofactor evidence="14">
        <name>Zn(2+)</name>
        <dbReference type="ChEBI" id="CHEBI:29105"/>
    </cofactor>
    <text evidence="14">Binds 1 zinc ion per subunit.</text>
</comment>
<evidence type="ECO:0000256" key="14">
    <source>
        <dbReference type="RuleBase" id="RU365056"/>
    </source>
</evidence>
<feature type="domain" description="OBG-type G" evidence="15">
    <location>
        <begin position="450"/>
        <end position="500"/>
    </location>
</feature>
<dbReference type="Gene3D" id="1.50.10.20">
    <property type="match status" value="1"/>
</dbReference>
<dbReference type="InterPro" id="IPR045001">
    <property type="entry name" value="DRG"/>
</dbReference>
<dbReference type="Pfam" id="PF00432">
    <property type="entry name" value="Prenyltrans"/>
    <property type="match status" value="1"/>
</dbReference>
<dbReference type="InterPro" id="IPR012676">
    <property type="entry name" value="TGS-like"/>
</dbReference>
<dbReference type="GO" id="GO:0097354">
    <property type="term" value="P:prenylation"/>
    <property type="evidence" value="ECO:0007669"/>
    <property type="project" value="UniProtKB-UniRule"/>
</dbReference>
<dbReference type="PROSITE" id="PS51880">
    <property type="entry name" value="TGS"/>
    <property type="match status" value="1"/>
</dbReference>
<evidence type="ECO:0000256" key="8">
    <source>
        <dbReference type="ARBA" id="ARBA00022833"/>
    </source>
</evidence>
<reference evidence="17" key="1">
    <citation type="submission" date="2022-01" db="EMBL/GenBank/DDBJ databases">
        <authorList>
            <person name="King R."/>
        </authorList>
    </citation>
    <scope>NUCLEOTIDE SEQUENCE</scope>
</reference>
<comment type="function">
    <text evidence="12">Essential subunit of the farnesyltransferase complex. Catalyzes the transfer of a farnesyl moiety from farnesyl diphosphate to a cysteine at the fourth position from the C-terminus of several proteins having the C-terminal sequence Cys-aliphatic-aliphatic-X.</text>
</comment>
<dbReference type="GO" id="GO:0005525">
    <property type="term" value="F:GTP binding"/>
    <property type="evidence" value="ECO:0007669"/>
    <property type="project" value="UniProtKB-KW"/>
</dbReference>
<gene>
    <name evidence="17" type="ORF">NEZAVI_LOCUS8436</name>
</gene>